<feature type="region of interest" description="Disordered" evidence="1">
    <location>
        <begin position="1"/>
        <end position="32"/>
    </location>
</feature>
<accession>A0A3S2PZU5</accession>
<protein>
    <submittedName>
        <fullName evidence="2">Uncharacterized protein</fullName>
    </submittedName>
</protein>
<evidence type="ECO:0000256" key="1">
    <source>
        <dbReference type="SAM" id="MobiDB-lite"/>
    </source>
</evidence>
<sequence>MTYTDSRFRGQVPAEEITGIGHKGEKEKKDSKDCGSQQHFCFSTFGNGGILIYSSCDLGVSKPQNI</sequence>
<evidence type="ECO:0000313" key="2">
    <source>
        <dbReference type="EMBL" id="RVE74531.1"/>
    </source>
</evidence>
<feature type="compositionally biased region" description="Basic and acidic residues" evidence="1">
    <location>
        <begin position="22"/>
        <end position="32"/>
    </location>
</feature>
<keyword evidence="3" id="KW-1185">Reference proteome</keyword>
<dbReference type="AlphaFoldDB" id="A0A3S2PZU5"/>
<proteinExistence type="predicted"/>
<dbReference type="Proteomes" id="UP000283210">
    <property type="component" value="Chromosome 3"/>
</dbReference>
<name>A0A3S2PZU5_ORYJA</name>
<organism evidence="2 3">
    <name type="scientific">Oryzias javanicus</name>
    <name type="common">Javanese ricefish</name>
    <name type="synonym">Aplocheilus javanicus</name>
    <dbReference type="NCBI Taxonomy" id="123683"/>
    <lineage>
        <taxon>Eukaryota</taxon>
        <taxon>Metazoa</taxon>
        <taxon>Chordata</taxon>
        <taxon>Craniata</taxon>
        <taxon>Vertebrata</taxon>
        <taxon>Euteleostomi</taxon>
        <taxon>Actinopterygii</taxon>
        <taxon>Neopterygii</taxon>
        <taxon>Teleostei</taxon>
        <taxon>Neoteleostei</taxon>
        <taxon>Acanthomorphata</taxon>
        <taxon>Ovalentaria</taxon>
        <taxon>Atherinomorphae</taxon>
        <taxon>Beloniformes</taxon>
        <taxon>Adrianichthyidae</taxon>
        <taxon>Oryziinae</taxon>
        <taxon>Oryzias</taxon>
    </lineage>
</organism>
<reference evidence="2 3" key="2">
    <citation type="submission" date="2019-01" db="EMBL/GenBank/DDBJ databases">
        <title>A chromosome length genome reference of the Java medaka (oryzias javanicus).</title>
        <authorList>
            <person name="Herpin A."/>
            <person name="Takehana Y."/>
            <person name="Naruse K."/>
            <person name="Ansai S."/>
            <person name="Kawaguchi M."/>
        </authorList>
    </citation>
    <scope>NUCLEOTIDE SEQUENCE [LARGE SCALE GENOMIC DNA]</scope>
    <source>
        <strain evidence="2">RS831</strain>
        <tissue evidence="2">Whole body</tissue>
    </source>
</reference>
<reference evidence="2 3" key="1">
    <citation type="submission" date="2018-11" db="EMBL/GenBank/DDBJ databases">
        <authorList>
            <person name="Lopez-Roques C."/>
            <person name="Donnadieu C."/>
            <person name="Bouchez O."/>
            <person name="Klopp C."/>
            <person name="Cabau C."/>
            <person name="Zahm M."/>
        </authorList>
    </citation>
    <scope>NUCLEOTIDE SEQUENCE [LARGE SCALE GENOMIC DNA]</scope>
    <source>
        <strain evidence="2">RS831</strain>
        <tissue evidence="2">Whole body</tissue>
    </source>
</reference>
<dbReference type="EMBL" id="CM012439">
    <property type="protein sequence ID" value="RVE74531.1"/>
    <property type="molecule type" value="Genomic_DNA"/>
</dbReference>
<evidence type="ECO:0000313" key="3">
    <source>
        <dbReference type="Proteomes" id="UP000283210"/>
    </source>
</evidence>
<gene>
    <name evidence="2" type="ORF">OJAV_G00023000</name>
</gene>